<organism evidence="2 3">
    <name type="scientific">Anaeramoeba ignava</name>
    <name type="common">Anaerobic marine amoeba</name>
    <dbReference type="NCBI Taxonomy" id="1746090"/>
    <lineage>
        <taxon>Eukaryota</taxon>
        <taxon>Metamonada</taxon>
        <taxon>Anaeramoebidae</taxon>
        <taxon>Anaeramoeba</taxon>
    </lineage>
</organism>
<feature type="region of interest" description="Disordered" evidence="1">
    <location>
        <begin position="58"/>
        <end position="77"/>
    </location>
</feature>
<name>A0A9Q0LLU0_ANAIG</name>
<feature type="compositionally biased region" description="Basic residues" evidence="1">
    <location>
        <begin position="13"/>
        <end position="35"/>
    </location>
</feature>
<reference evidence="2" key="1">
    <citation type="submission" date="2022-10" db="EMBL/GenBank/DDBJ databases">
        <title>Novel sulphate-reducing endosymbionts in the free-living metamonad Anaeramoeba.</title>
        <authorList>
            <person name="Jerlstrom-Hultqvist J."/>
            <person name="Cepicka I."/>
            <person name="Gallot-Lavallee L."/>
            <person name="Salas-Leiva D."/>
            <person name="Curtis B.A."/>
            <person name="Zahonova K."/>
            <person name="Pipaliya S."/>
            <person name="Dacks J."/>
            <person name="Roger A.J."/>
        </authorList>
    </citation>
    <scope>NUCLEOTIDE SEQUENCE</scope>
    <source>
        <strain evidence="2">BMAN</strain>
    </source>
</reference>
<protein>
    <submittedName>
        <fullName evidence="2">Uncharacterized protein</fullName>
    </submittedName>
</protein>
<evidence type="ECO:0000313" key="2">
    <source>
        <dbReference type="EMBL" id="KAJ5074764.1"/>
    </source>
</evidence>
<accession>A0A9Q0LLU0</accession>
<proteinExistence type="predicted"/>
<comment type="caution">
    <text evidence="2">The sequence shown here is derived from an EMBL/GenBank/DDBJ whole genome shotgun (WGS) entry which is preliminary data.</text>
</comment>
<sequence length="184" mass="22049">MSFQQFTNNSFRHNQRKNKNTKKNIKKNLKPKRTKTIQFPNQTTNQIQKPKTLDQIKMEKQEKQNQSRKRNIDNSELKKEISMQMQIQMKSPQKSSPNEQIDLQNETLSILHPDEKLLIEQKRSKFSVDSKQNAILDSQIFKHNESWKSEFETFDFSSIEEQLKENIFNFYDQLESEIMSIFTN</sequence>
<dbReference type="AlphaFoldDB" id="A0A9Q0LLU0"/>
<feature type="region of interest" description="Disordered" evidence="1">
    <location>
        <begin position="1"/>
        <end position="50"/>
    </location>
</feature>
<dbReference type="Proteomes" id="UP001149090">
    <property type="component" value="Unassembled WGS sequence"/>
</dbReference>
<keyword evidence="3" id="KW-1185">Reference proteome</keyword>
<feature type="compositionally biased region" description="Polar residues" evidence="1">
    <location>
        <begin position="37"/>
        <end position="49"/>
    </location>
</feature>
<evidence type="ECO:0000313" key="3">
    <source>
        <dbReference type="Proteomes" id="UP001149090"/>
    </source>
</evidence>
<evidence type="ECO:0000256" key="1">
    <source>
        <dbReference type="SAM" id="MobiDB-lite"/>
    </source>
</evidence>
<gene>
    <name evidence="2" type="ORF">M0811_08119</name>
</gene>
<dbReference type="EMBL" id="JAPDFW010000069">
    <property type="protein sequence ID" value="KAJ5074764.1"/>
    <property type="molecule type" value="Genomic_DNA"/>
</dbReference>
<feature type="compositionally biased region" description="Polar residues" evidence="1">
    <location>
        <begin position="1"/>
        <end position="12"/>
    </location>
</feature>